<name>A0AAE3YT14_9ACTN</name>
<evidence type="ECO:0000313" key="1">
    <source>
        <dbReference type="EMBL" id="MDR7277326.1"/>
    </source>
</evidence>
<sequence>MRITVIGRGRVGGGLAALWREAGHDVTSLGREGGDASGAEAVVVAVPAAAIPAALEAVGGLAGQVTLDACNIYTGSRAPGFLSLTHQIAATVGGPAAKAFSTNFAAAYGDTGKQPVPPHSLYAADAEARAVTERLIRDAGFAPLFVGALEPCARLIEDSAYLTRAVAEQVGPFFYRLTAAR</sequence>
<dbReference type="InterPro" id="IPR036291">
    <property type="entry name" value="NAD(P)-bd_dom_sf"/>
</dbReference>
<dbReference type="Proteomes" id="UP001183643">
    <property type="component" value="Unassembled WGS sequence"/>
</dbReference>
<comment type="caution">
    <text evidence="1">The sequence shown here is derived from an EMBL/GenBank/DDBJ whole genome shotgun (WGS) entry which is preliminary data.</text>
</comment>
<evidence type="ECO:0000313" key="2">
    <source>
        <dbReference type="Proteomes" id="UP001183643"/>
    </source>
</evidence>
<accession>A0AAE3YT14</accession>
<dbReference type="RefSeq" id="WP_310369551.1">
    <property type="nucleotide sequence ID" value="NZ_JAVDYB010000001.1"/>
</dbReference>
<dbReference type="Gene3D" id="3.40.50.720">
    <property type="entry name" value="NAD(P)-binding Rossmann-like Domain"/>
    <property type="match status" value="1"/>
</dbReference>
<dbReference type="AlphaFoldDB" id="A0AAE3YT14"/>
<proteinExistence type="predicted"/>
<gene>
    <name evidence="1" type="ORF">J2S41_004104</name>
</gene>
<protein>
    <submittedName>
        <fullName evidence="1">Dinucleotide-binding enzyme</fullName>
    </submittedName>
</protein>
<dbReference type="SUPFAM" id="SSF51735">
    <property type="entry name" value="NAD(P)-binding Rossmann-fold domains"/>
    <property type="match status" value="1"/>
</dbReference>
<keyword evidence="2" id="KW-1185">Reference proteome</keyword>
<organism evidence="1 2">
    <name type="scientific">Catenuloplanes atrovinosus</name>
    <dbReference type="NCBI Taxonomy" id="137266"/>
    <lineage>
        <taxon>Bacteria</taxon>
        <taxon>Bacillati</taxon>
        <taxon>Actinomycetota</taxon>
        <taxon>Actinomycetes</taxon>
        <taxon>Micromonosporales</taxon>
        <taxon>Micromonosporaceae</taxon>
        <taxon>Catenuloplanes</taxon>
    </lineage>
</organism>
<dbReference type="EMBL" id="JAVDYB010000001">
    <property type="protein sequence ID" value="MDR7277326.1"/>
    <property type="molecule type" value="Genomic_DNA"/>
</dbReference>
<reference evidence="1" key="1">
    <citation type="submission" date="2023-07" db="EMBL/GenBank/DDBJ databases">
        <title>Sequencing the genomes of 1000 actinobacteria strains.</title>
        <authorList>
            <person name="Klenk H.-P."/>
        </authorList>
    </citation>
    <scope>NUCLEOTIDE SEQUENCE</scope>
    <source>
        <strain evidence="1">DSM 44707</strain>
    </source>
</reference>